<dbReference type="Proteomes" id="UP000886595">
    <property type="component" value="Unassembled WGS sequence"/>
</dbReference>
<name>A0A8X7SHY7_BRACI</name>
<gene>
    <name evidence="1" type="ORF">Bca52824_026578</name>
</gene>
<protein>
    <submittedName>
        <fullName evidence="1">Uncharacterized protein</fullName>
    </submittedName>
</protein>
<accession>A0A8X7SHY7</accession>
<comment type="caution">
    <text evidence="1">The sequence shown here is derived from an EMBL/GenBank/DDBJ whole genome shotgun (WGS) entry which is preliminary data.</text>
</comment>
<keyword evidence="2" id="KW-1185">Reference proteome</keyword>
<evidence type="ECO:0000313" key="1">
    <source>
        <dbReference type="EMBL" id="KAG2306830.1"/>
    </source>
</evidence>
<reference evidence="1 2" key="1">
    <citation type="submission" date="2020-02" db="EMBL/GenBank/DDBJ databases">
        <authorList>
            <person name="Ma Q."/>
            <person name="Huang Y."/>
            <person name="Song X."/>
            <person name="Pei D."/>
        </authorList>
    </citation>
    <scope>NUCLEOTIDE SEQUENCE [LARGE SCALE GENOMIC DNA]</scope>
    <source>
        <strain evidence="1">Sxm20200214</strain>
        <tissue evidence="1">Leaf</tissue>
    </source>
</reference>
<sequence length="183" mass="20514">MPIVEELPKAGRKGLAFNKKWAERYAFMSLHGFTYQWNIIAGTHPAPSEGESTVLRARQLPLDPRQVDFLVGNMSGSAADDSFAAYQEVAKVMSAKRESASRTVSGDDVVVTGSCRATVLSAEDVTPVHKEHETLNRKALEEKDRRTARELDILDLKEKVKALEKIAQILLLMHWLPIMRIRT</sequence>
<dbReference type="EMBL" id="JAAMPC010000006">
    <property type="protein sequence ID" value="KAG2306830.1"/>
    <property type="molecule type" value="Genomic_DNA"/>
</dbReference>
<dbReference type="AlphaFoldDB" id="A0A8X7SHY7"/>
<organism evidence="1 2">
    <name type="scientific">Brassica carinata</name>
    <name type="common">Ethiopian mustard</name>
    <name type="synonym">Abyssinian cabbage</name>
    <dbReference type="NCBI Taxonomy" id="52824"/>
    <lineage>
        <taxon>Eukaryota</taxon>
        <taxon>Viridiplantae</taxon>
        <taxon>Streptophyta</taxon>
        <taxon>Embryophyta</taxon>
        <taxon>Tracheophyta</taxon>
        <taxon>Spermatophyta</taxon>
        <taxon>Magnoliopsida</taxon>
        <taxon>eudicotyledons</taxon>
        <taxon>Gunneridae</taxon>
        <taxon>Pentapetalae</taxon>
        <taxon>rosids</taxon>
        <taxon>malvids</taxon>
        <taxon>Brassicales</taxon>
        <taxon>Brassicaceae</taxon>
        <taxon>Brassiceae</taxon>
        <taxon>Brassica</taxon>
    </lineage>
</organism>
<proteinExistence type="predicted"/>
<evidence type="ECO:0000313" key="2">
    <source>
        <dbReference type="Proteomes" id="UP000886595"/>
    </source>
</evidence>